<accession>A0A0F9SW35</accession>
<name>A0A0F9SW35_9ZZZZ</name>
<comment type="caution">
    <text evidence="1">The sequence shown here is derived from an EMBL/GenBank/DDBJ whole genome shotgun (WGS) entry which is preliminary data.</text>
</comment>
<gene>
    <name evidence="1" type="ORF">LCGC14_0803950</name>
</gene>
<proteinExistence type="predicted"/>
<organism evidence="1">
    <name type="scientific">marine sediment metagenome</name>
    <dbReference type="NCBI Taxonomy" id="412755"/>
    <lineage>
        <taxon>unclassified sequences</taxon>
        <taxon>metagenomes</taxon>
        <taxon>ecological metagenomes</taxon>
    </lineage>
</organism>
<reference evidence="1" key="1">
    <citation type="journal article" date="2015" name="Nature">
        <title>Complex archaea that bridge the gap between prokaryotes and eukaryotes.</title>
        <authorList>
            <person name="Spang A."/>
            <person name="Saw J.H."/>
            <person name="Jorgensen S.L."/>
            <person name="Zaremba-Niedzwiedzka K."/>
            <person name="Martijn J."/>
            <person name="Lind A.E."/>
            <person name="van Eijk R."/>
            <person name="Schleper C."/>
            <person name="Guy L."/>
            <person name="Ettema T.J."/>
        </authorList>
    </citation>
    <scope>NUCLEOTIDE SEQUENCE</scope>
</reference>
<evidence type="ECO:0000313" key="1">
    <source>
        <dbReference type="EMBL" id="KKN33428.1"/>
    </source>
</evidence>
<protein>
    <submittedName>
        <fullName evidence="1">Uncharacterized protein</fullName>
    </submittedName>
</protein>
<dbReference type="EMBL" id="LAZR01002179">
    <property type="protein sequence ID" value="KKN33428.1"/>
    <property type="molecule type" value="Genomic_DNA"/>
</dbReference>
<sequence length="138" mass="16397">MSQSVGKASYDLLQKPPEKINVIDMQREMQKSVLKELDDIIEKHQSYEKKYYIVYMLQRERTIPNAIRQRFIIRKTRPRPDYDCSLFSYDNQTCQLAFHWSIPDEGTCEYFLSNKEKLSADQKLLLTYVVKFSEGTLV</sequence>
<dbReference type="AlphaFoldDB" id="A0A0F9SW35"/>